<sequence>MHWLNDGPIPEDRMRLMEKFGDVLTIAGGPVGMRRSYVTALRYAIESQWPDDDVVYFCEDDYLHLPDSLRSLQAVAEQSGVSYFALYGLTPEFANEKEAPGAFAYPKHWKVLPPIEAGGVQWVHGVSTASTFGARLGALRQDYGIFRQAMFPFRHRFLDHETCVVYQGRYPYHDKEYVLGPRGDFVPGLRGVVRAAVLVPFRLALTVRAGMQSRHPHPLYTAAPNIACHAEVGVMNPGRDWDAVAEDARRWAIEQGLMAQATA</sequence>
<evidence type="ECO:0008006" key="3">
    <source>
        <dbReference type="Google" id="ProtNLM"/>
    </source>
</evidence>
<dbReference type="Proteomes" id="UP001157126">
    <property type="component" value="Unassembled WGS sequence"/>
</dbReference>
<protein>
    <recommendedName>
        <fullName evidence="3">Glycosyltransferase</fullName>
    </recommendedName>
</protein>
<name>A0ABQ6IL34_9MICO</name>
<reference evidence="2" key="1">
    <citation type="journal article" date="2019" name="Int. J. Syst. Evol. Microbiol.">
        <title>The Global Catalogue of Microorganisms (GCM) 10K type strain sequencing project: providing services to taxonomists for standard genome sequencing and annotation.</title>
        <authorList>
            <consortium name="The Broad Institute Genomics Platform"/>
            <consortium name="The Broad Institute Genome Sequencing Center for Infectious Disease"/>
            <person name="Wu L."/>
            <person name="Ma J."/>
        </authorList>
    </citation>
    <scope>NUCLEOTIDE SEQUENCE [LARGE SCALE GENOMIC DNA]</scope>
    <source>
        <strain evidence="2">NBRC 113072</strain>
    </source>
</reference>
<accession>A0ABQ6IL34</accession>
<comment type="caution">
    <text evidence="1">The sequence shown here is derived from an EMBL/GenBank/DDBJ whole genome shotgun (WGS) entry which is preliminary data.</text>
</comment>
<dbReference type="EMBL" id="BSUO01000001">
    <property type="protein sequence ID" value="GMA38637.1"/>
    <property type="molecule type" value="Genomic_DNA"/>
</dbReference>
<organism evidence="1 2">
    <name type="scientific">Mobilicoccus caccae</name>
    <dbReference type="NCBI Taxonomy" id="1859295"/>
    <lineage>
        <taxon>Bacteria</taxon>
        <taxon>Bacillati</taxon>
        <taxon>Actinomycetota</taxon>
        <taxon>Actinomycetes</taxon>
        <taxon>Micrococcales</taxon>
        <taxon>Dermatophilaceae</taxon>
        <taxon>Mobilicoccus</taxon>
    </lineage>
</organism>
<proteinExistence type="predicted"/>
<keyword evidence="2" id="KW-1185">Reference proteome</keyword>
<gene>
    <name evidence="1" type="ORF">GCM10025883_06820</name>
</gene>
<evidence type="ECO:0000313" key="1">
    <source>
        <dbReference type="EMBL" id="GMA38637.1"/>
    </source>
</evidence>
<evidence type="ECO:0000313" key="2">
    <source>
        <dbReference type="Proteomes" id="UP001157126"/>
    </source>
</evidence>